<dbReference type="SUPFAM" id="SSF56801">
    <property type="entry name" value="Acetyl-CoA synthetase-like"/>
    <property type="match status" value="1"/>
</dbReference>
<name>A0A1L7NQG7_9ACTN</name>
<dbReference type="GO" id="GO:0005829">
    <property type="term" value="C:cytosol"/>
    <property type="evidence" value="ECO:0007669"/>
    <property type="project" value="TreeGrafter"/>
</dbReference>
<dbReference type="Pfam" id="PF00550">
    <property type="entry name" value="PP-binding"/>
    <property type="match status" value="1"/>
</dbReference>
<evidence type="ECO:0000259" key="6">
    <source>
        <dbReference type="PROSITE" id="PS50075"/>
    </source>
</evidence>
<protein>
    <submittedName>
        <fullName evidence="7">Hypothetical non-ribosomal peptide synthetase</fullName>
    </submittedName>
</protein>
<dbReference type="PANTHER" id="PTHR45527:SF1">
    <property type="entry name" value="FATTY ACID SYNTHASE"/>
    <property type="match status" value="1"/>
</dbReference>
<dbReference type="Pfam" id="PF13193">
    <property type="entry name" value="AMP-binding_C"/>
    <property type="match status" value="1"/>
</dbReference>
<comment type="similarity">
    <text evidence="2">Belongs to the ATP-dependent AMP-binding enzyme family.</text>
</comment>
<dbReference type="InterPro" id="IPR009081">
    <property type="entry name" value="PP-bd_ACP"/>
</dbReference>
<dbReference type="Gene3D" id="3.40.50.980">
    <property type="match status" value="2"/>
</dbReference>
<dbReference type="InterPro" id="IPR025110">
    <property type="entry name" value="AMP-bd_C"/>
</dbReference>
<dbReference type="GO" id="GO:0008610">
    <property type="term" value="P:lipid biosynthetic process"/>
    <property type="evidence" value="ECO:0007669"/>
    <property type="project" value="UniProtKB-ARBA"/>
</dbReference>
<evidence type="ECO:0000313" key="7">
    <source>
        <dbReference type="EMBL" id="BAW27732.1"/>
    </source>
</evidence>
<evidence type="ECO:0000256" key="1">
    <source>
        <dbReference type="ARBA" id="ARBA00001957"/>
    </source>
</evidence>
<dbReference type="NCBIfam" id="TIGR01733">
    <property type="entry name" value="AA-adenyl-dom"/>
    <property type="match status" value="1"/>
</dbReference>
<dbReference type="FunFam" id="2.30.38.10:FF:000001">
    <property type="entry name" value="Non-ribosomal peptide synthetase PvdI"/>
    <property type="match status" value="1"/>
</dbReference>
<dbReference type="InterPro" id="IPR045851">
    <property type="entry name" value="AMP-bd_C_sf"/>
</dbReference>
<keyword evidence="4" id="KW-0597">Phosphoprotein</keyword>
<evidence type="ECO:0000256" key="4">
    <source>
        <dbReference type="ARBA" id="ARBA00022553"/>
    </source>
</evidence>
<evidence type="ECO:0000256" key="5">
    <source>
        <dbReference type="SAM" id="MobiDB-lite"/>
    </source>
</evidence>
<dbReference type="FunFam" id="1.10.1200.10:FF:000005">
    <property type="entry name" value="Nonribosomal peptide synthetase 1"/>
    <property type="match status" value="1"/>
</dbReference>
<dbReference type="Gene3D" id="1.10.1200.10">
    <property type="entry name" value="ACP-like"/>
    <property type="match status" value="1"/>
</dbReference>
<feature type="region of interest" description="Disordered" evidence="5">
    <location>
        <begin position="798"/>
        <end position="821"/>
    </location>
</feature>
<dbReference type="Pfam" id="PF00501">
    <property type="entry name" value="AMP-binding"/>
    <property type="match status" value="1"/>
</dbReference>
<dbReference type="InterPro" id="IPR023213">
    <property type="entry name" value="CAT-like_dom_sf"/>
</dbReference>
<evidence type="ECO:0000256" key="2">
    <source>
        <dbReference type="ARBA" id="ARBA00006432"/>
    </source>
</evidence>
<dbReference type="GO" id="GO:0044550">
    <property type="term" value="P:secondary metabolite biosynthetic process"/>
    <property type="evidence" value="ECO:0007669"/>
    <property type="project" value="UniProtKB-ARBA"/>
</dbReference>
<feature type="domain" description="Carrier" evidence="6">
    <location>
        <begin position="512"/>
        <end position="586"/>
    </location>
</feature>
<dbReference type="GO" id="GO:0003824">
    <property type="term" value="F:catalytic activity"/>
    <property type="evidence" value="ECO:0007669"/>
    <property type="project" value="InterPro"/>
</dbReference>
<organism evidence="7">
    <name type="scientific">Micromonospora sp. SpD080624G1-02</name>
    <dbReference type="NCBI Taxonomy" id="1898659"/>
    <lineage>
        <taxon>Bacteria</taxon>
        <taxon>Bacillati</taxon>
        <taxon>Actinomycetota</taxon>
        <taxon>Actinomycetes</taxon>
        <taxon>Micromonosporales</taxon>
        <taxon>Micromonosporaceae</taxon>
        <taxon>Micromonospora</taxon>
    </lineage>
</organism>
<dbReference type="FunFam" id="3.40.50.980:FF:000002">
    <property type="entry name" value="Enterobactin synthetase component F"/>
    <property type="match status" value="1"/>
</dbReference>
<dbReference type="InterPro" id="IPR020845">
    <property type="entry name" value="AMP-binding_CS"/>
</dbReference>
<feature type="region of interest" description="Disordered" evidence="5">
    <location>
        <begin position="486"/>
        <end position="512"/>
    </location>
</feature>
<dbReference type="InterPro" id="IPR036736">
    <property type="entry name" value="ACP-like_sf"/>
</dbReference>
<accession>A0A1L7NQG7</accession>
<dbReference type="PROSITE" id="PS00455">
    <property type="entry name" value="AMP_BINDING"/>
    <property type="match status" value="1"/>
</dbReference>
<dbReference type="CDD" id="cd17646">
    <property type="entry name" value="A_NRPS_AB3403-like"/>
    <property type="match status" value="1"/>
</dbReference>
<dbReference type="PROSITE" id="PS00012">
    <property type="entry name" value="PHOSPHOPANTETHEINE"/>
    <property type="match status" value="1"/>
</dbReference>
<dbReference type="AlphaFoldDB" id="A0A1L7NQG7"/>
<keyword evidence="3" id="KW-0596">Phosphopantetheine</keyword>
<dbReference type="InterPro" id="IPR001242">
    <property type="entry name" value="Condensation_dom"/>
</dbReference>
<reference evidence="7" key="1">
    <citation type="journal article" date="2017" name="ACS Chem. Biol.">
        <title>Genome Mining of Amino Group Carrier Protein-Mediated Machinery: Discovery and Biosynthetic Characterization of a Natural Product with Unique Hydrazone Unit.</title>
        <authorList>
            <person name="Matsuda K."/>
            <person name="Hasebe F."/>
            <person name="Shiwa Y."/>
            <person name="Kanesaki Y."/>
            <person name="Tomita T."/>
            <person name="Yoshikawa H."/>
            <person name="Shin-ya K."/>
            <person name="Kuzuyama T."/>
            <person name="Nishiyama M."/>
        </authorList>
    </citation>
    <scope>NUCLEOTIDE SEQUENCE</scope>
    <source>
        <strain evidence="7">SpD080624G1-02</strain>
    </source>
</reference>
<dbReference type="Gene3D" id="3.30.559.30">
    <property type="entry name" value="Nonribosomal peptide synthetase, condensation domain"/>
    <property type="match status" value="1"/>
</dbReference>
<dbReference type="EMBL" id="LC177441">
    <property type="protein sequence ID" value="BAW27732.1"/>
    <property type="molecule type" value="Genomic_DNA"/>
</dbReference>
<dbReference type="FunFam" id="3.30.300.30:FF:000010">
    <property type="entry name" value="Enterobactin synthetase component F"/>
    <property type="match status" value="1"/>
</dbReference>
<dbReference type="GO" id="GO:0043041">
    <property type="term" value="P:amino acid activation for nonribosomal peptide biosynthetic process"/>
    <property type="evidence" value="ECO:0007669"/>
    <property type="project" value="TreeGrafter"/>
</dbReference>
<dbReference type="InterPro" id="IPR000873">
    <property type="entry name" value="AMP-dep_synth/lig_dom"/>
</dbReference>
<dbReference type="InterPro" id="IPR006162">
    <property type="entry name" value="Ppantetheine_attach_site"/>
</dbReference>
<dbReference type="Gene3D" id="3.30.300.30">
    <property type="match status" value="1"/>
</dbReference>
<evidence type="ECO:0000256" key="3">
    <source>
        <dbReference type="ARBA" id="ARBA00022450"/>
    </source>
</evidence>
<dbReference type="InterPro" id="IPR010071">
    <property type="entry name" value="AA_adenyl_dom"/>
</dbReference>
<dbReference type="PROSITE" id="PS50075">
    <property type="entry name" value="CARRIER"/>
    <property type="match status" value="1"/>
</dbReference>
<comment type="cofactor">
    <cofactor evidence="1">
        <name>pantetheine 4'-phosphate</name>
        <dbReference type="ChEBI" id="CHEBI:47942"/>
    </cofactor>
</comment>
<dbReference type="FunFam" id="3.40.50.12780:FF:000012">
    <property type="entry name" value="Non-ribosomal peptide synthetase"/>
    <property type="match status" value="1"/>
</dbReference>
<dbReference type="SUPFAM" id="SSF52777">
    <property type="entry name" value="CoA-dependent acyltransferases"/>
    <property type="match status" value="2"/>
</dbReference>
<dbReference type="SUPFAM" id="SSF47336">
    <property type="entry name" value="ACP-like"/>
    <property type="match status" value="1"/>
</dbReference>
<proteinExistence type="inferred from homology"/>
<dbReference type="Gene3D" id="2.30.38.10">
    <property type="entry name" value="Luciferase, Domain 3"/>
    <property type="match status" value="1"/>
</dbReference>
<dbReference type="GO" id="GO:0031177">
    <property type="term" value="F:phosphopantetheine binding"/>
    <property type="evidence" value="ECO:0007669"/>
    <property type="project" value="TreeGrafter"/>
</dbReference>
<dbReference type="Pfam" id="PF00668">
    <property type="entry name" value="Condensation"/>
    <property type="match status" value="1"/>
</dbReference>
<sequence>MPRADDRCLHDLVTEQAARTPEAVAVLADDGELRYADLVARANRLAHRLRDRAVDVDTPVGVVAERGVDLVVALLGALIAGGAYVPLDPDLPAERLRYQLDDADPPVVLAQRHLLDRIPGVGPARWCVIDDEPAQRVPDTPPEQRATPDSLAYIIYTSGSTGRPKGVCVPHRGIVNRIRWMQDTYRLRADDVVLQKTPYGFDVSVWEFFWPLAAGARLVLARPGGHRDPAYLAATVVERGVTTLHFVPTMLAQFLAEPDLPTLPTVRRVFCSGEALPVALAREATRRLPGDLHNLYGPTEASVDVSAHRVRPPLHTTSVPIGTPISNVSLHVLDDDLAPAPTGVVGELYIGGIGLARGYHRRPALTAETFVPDPTGGGRLYRTGDLARRLPDGEFDFVGRRDGQVKIRGNRVELGEIEQTLLEHEGVREAAVTVRYLDSGHPQLVAYVAPPGPGVDELRAGLARRLPDYMVPALFVTLDHLPVTPSGKTDRRALPAPPDDEPGPTGASADGEVDGGVPALLAALWSQVLERARVGPHDDFFALGGDSVLAMRVVAAARRSGLRLTTRQLFAYPTVAALAPQVQTVGTVPEPLDGPPFALCPVDPALLSDPPGGPARLVDAYPLTPMQEGMLFHTLLSPGEADYLQQHVYRLTRPVDVAALADAWREAVRRHPALRTTVRWDDVAEPVQLVHEGHPPDVRVLDGPVDLGRLLADERHAGLDLAAAPPVRLTLVRAAERVDLVLTFHHLLLDGWSLAVLLAEVLDGRREPVIPPRRHLRWLADADRSTGHWKRLLAGFTEPTALPRPPEGDPGGADPQVRSVPQVGLPGTRVARLPLTDRLRAALTARAAGIGATPYAVTLGAWALVLAGHADRDDVVVGVTVAGRPDDLPGADAVVGLLINTVPLRVRLDPETPFAETVRTVQAQQVASREYEHQSLTDITRASELPPGRPLFHSIVVFQNHPPLPAGLVPVDVVESTGYPLTLVVEPTPDLVLRLLVEGDAVSAAEGGRLLIDLRRVLEFVVAHPDATTGEVRAALRSA</sequence>
<gene>
    <name evidence="7" type="primary">nrps3</name>
</gene>
<dbReference type="PANTHER" id="PTHR45527">
    <property type="entry name" value="NONRIBOSOMAL PEPTIDE SYNTHETASE"/>
    <property type="match status" value="1"/>
</dbReference>
<dbReference type="Gene3D" id="3.30.559.10">
    <property type="entry name" value="Chloramphenicol acetyltransferase-like domain"/>
    <property type="match status" value="1"/>
</dbReference>